<dbReference type="AlphaFoldDB" id="A0A024EA52"/>
<name>A0A024EA52_9PSED</name>
<accession>A0A024EA52</accession>
<evidence type="ECO:0000313" key="1">
    <source>
        <dbReference type="EMBL" id="AHZ69774.1"/>
    </source>
</evidence>
<dbReference type="Proteomes" id="UP000026913">
    <property type="component" value="Chromosome"/>
</dbReference>
<sequence length="113" mass="12745">MISAADITRKKTMTLYESILLEVHNGALSEPFEVQELTSERRRVMCSVEQKLVEKYRIGFEFFMESTIGTTIANYAQDEQTGVGGYNVEQGAEAKYLRVKPGVYKVKELNGAL</sequence>
<proteinExistence type="predicted"/>
<evidence type="ECO:0000313" key="2">
    <source>
        <dbReference type="Proteomes" id="UP000026913"/>
    </source>
</evidence>
<dbReference type="KEGG" id="pman:OU5_2695"/>
<dbReference type="HOGENOM" id="CLU_2289248_0_0_6"/>
<gene>
    <name evidence="1" type="ORF">OU5_2695</name>
</gene>
<organism evidence="1 2">
    <name type="scientific">Pseudomonas mandelii JR-1</name>
    <dbReference type="NCBI Taxonomy" id="1147786"/>
    <lineage>
        <taxon>Bacteria</taxon>
        <taxon>Pseudomonadati</taxon>
        <taxon>Pseudomonadota</taxon>
        <taxon>Gammaproteobacteria</taxon>
        <taxon>Pseudomonadales</taxon>
        <taxon>Pseudomonadaceae</taxon>
        <taxon>Pseudomonas</taxon>
    </lineage>
</organism>
<dbReference type="EMBL" id="CP005960">
    <property type="protein sequence ID" value="AHZ69774.1"/>
    <property type="molecule type" value="Genomic_DNA"/>
</dbReference>
<reference evidence="1 2" key="1">
    <citation type="journal article" date="2012" name="J. Bacteriol.">
        <title>Genome sequence of cold-adapted Pseudomonas mandelii strain JR-1.</title>
        <authorList>
            <person name="Jang S.H."/>
            <person name="Kim J."/>
            <person name="Kim J."/>
            <person name="Hong S."/>
            <person name="Lee C."/>
        </authorList>
    </citation>
    <scope>NUCLEOTIDE SEQUENCE [LARGE SCALE GENOMIC DNA]</scope>
    <source>
        <strain evidence="1 2">JR-1</strain>
    </source>
</reference>
<protein>
    <submittedName>
        <fullName evidence="1">Uncharacterized protein</fullName>
    </submittedName>
</protein>